<sequence length="237" mass="25112">MHKFRLLVPVVLAGVLTTTGCAGSASPGVAARVGDETITAGEVDETTRHLCTALGERFKEEGRLVQLGVIRQGVLQFLVLRSQADQLAEEYGVEPSAAYRQAVAEHARTATDFPEEVRDDYVTVLSTDALASDIASQVGRIELAEEGFTEPTEEQVQQAARDAFTSWPDANGIDVDPKYGIELVDGVLTEVDTSLSFAVSDKARAGLPVDPDPADPGAVPEPDPAYVGSLPSNQTCG</sequence>
<dbReference type="PROSITE" id="PS51257">
    <property type="entry name" value="PROKAR_LIPOPROTEIN"/>
    <property type="match status" value="1"/>
</dbReference>
<dbReference type="InterPro" id="IPR027304">
    <property type="entry name" value="Trigger_fact/SurA_dom_sf"/>
</dbReference>
<gene>
    <name evidence="3" type="ORF">G7071_01195</name>
</gene>
<evidence type="ECO:0000313" key="4">
    <source>
        <dbReference type="Proteomes" id="UP000502035"/>
    </source>
</evidence>
<dbReference type="Proteomes" id="UP000502035">
    <property type="component" value="Chromosome"/>
</dbReference>
<evidence type="ECO:0008006" key="5">
    <source>
        <dbReference type="Google" id="ProtNLM"/>
    </source>
</evidence>
<keyword evidence="4" id="KW-1185">Reference proteome</keyword>
<name>A0A6G7YC08_9ACTN</name>
<protein>
    <recommendedName>
        <fullName evidence="5">SurA N-terminal domain-containing protein</fullName>
    </recommendedName>
</protein>
<feature type="compositionally biased region" description="Low complexity" evidence="1">
    <location>
        <begin position="205"/>
        <end position="220"/>
    </location>
</feature>
<evidence type="ECO:0000256" key="1">
    <source>
        <dbReference type="SAM" id="MobiDB-lite"/>
    </source>
</evidence>
<reference evidence="3 4" key="1">
    <citation type="submission" date="2020-03" db="EMBL/GenBank/DDBJ databases">
        <title>Nocardioides sp. nov., isolated from fish.</title>
        <authorList>
            <person name="Hyun D.-W."/>
            <person name="Bae J.-W."/>
        </authorList>
    </citation>
    <scope>NUCLEOTIDE SEQUENCE [LARGE SCALE GENOMIC DNA]</scope>
    <source>
        <strain evidence="3 4">HDW12A</strain>
    </source>
</reference>
<dbReference type="EMBL" id="CP049866">
    <property type="protein sequence ID" value="QIK74259.1"/>
    <property type="molecule type" value="Genomic_DNA"/>
</dbReference>
<dbReference type="RefSeq" id="WP_166313924.1">
    <property type="nucleotide sequence ID" value="NZ_CP049866.1"/>
</dbReference>
<feature type="signal peptide" evidence="2">
    <location>
        <begin position="1"/>
        <end position="24"/>
    </location>
</feature>
<dbReference type="KEGG" id="npi:G7071_01195"/>
<dbReference type="SUPFAM" id="SSF109998">
    <property type="entry name" value="Triger factor/SurA peptide-binding domain-like"/>
    <property type="match status" value="1"/>
</dbReference>
<organism evidence="3 4">
    <name type="scientific">Nocardioides piscis</name>
    <dbReference type="NCBI Taxonomy" id="2714938"/>
    <lineage>
        <taxon>Bacteria</taxon>
        <taxon>Bacillati</taxon>
        <taxon>Actinomycetota</taxon>
        <taxon>Actinomycetes</taxon>
        <taxon>Propionibacteriales</taxon>
        <taxon>Nocardioidaceae</taxon>
        <taxon>Nocardioides</taxon>
    </lineage>
</organism>
<feature type="chain" id="PRO_5026002012" description="SurA N-terminal domain-containing protein" evidence="2">
    <location>
        <begin position="25"/>
        <end position="237"/>
    </location>
</feature>
<keyword evidence="2" id="KW-0732">Signal</keyword>
<dbReference type="AlphaFoldDB" id="A0A6G7YC08"/>
<proteinExistence type="predicted"/>
<evidence type="ECO:0000256" key="2">
    <source>
        <dbReference type="SAM" id="SignalP"/>
    </source>
</evidence>
<evidence type="ECO:0000313" key="3">
    <source>
        <dbReference type="EMBL" id="QIK74259.1"/>
    </source>
</evidence>
<feature type="region of interest" description="Disordered" evidence="1">
    <location>
        <begin position="204"/>
        <end position="237"/>
    </location>
</feature>
<accession>A0A6G7YC08</accession>